<dbReference type="GO" id="GO:0015031">
    <property type="term" value="P:protein transport"/>
    <property type="evidence" value="ECO:0007669"/>
    <property type="project" value="InterPro"/>
</dbReference>
<dbReference type="GO" id="GO:0003755">
    <property type="term" value="F:peptidyl-prolyl cis-trans isomerase activity"/>
    <property type="evidence" value="ECO:0007669"/>
    <property type="project" value="TreeGrafter"/>
</dbReference>
<name>A0A1M6FA62_9FLAO</name>
<dbReference type="SUPFAM" id="SSF102735">
    <property type="entry name" value="Trigger factor ribosome-binding domain"/>
    <property type="match status" value="1"/>
</dbReference>
<dbReference type="PANTHER" id="PTHR30560">
    <property type="entry name" value="TRIGGER FACTOR CHAPERONE AND PEPTIDYL-PROLYL CIS/TRANS ISOMERASE"/>
    <property type="match status" value="1"/>
</dbReference>
<dbReference type="PANTHER" id="PTHR30560:SF3">
    <property type="entry name" value="TRIGGER FACTOR-LIKE PROTEIN TIG, CHLOROPLASTIC"/>
    <property type="match status" value="1"/>
</dbReference>
<dbReference type="InterPro" id="IPR036611">
    <property type="entry name" value="Trigger_fac_ribosome-bd_sf"/>
</dbReference>
<dbReference type="STRING" id="1118202.SAMN05443429_106160"/>
<evidence type="ECO:0000313" key="3">
    <source>
        <dbReference type="Proteomes" id="UP000184335"/>
    </source>
</evidence>
<dbReference type="GO" id="GO:0043335">
    <property type="term" value="P:protein unfolding"/>
    <property type="evidence" value="ECO:0007669"/>
    <property type="project" value="TreeGrafter"/>
</dbReference>
<dbReference type="GO" id="GO:0051083">
    <property type="term" value="P:'de novo' cotranslational protein folding"/>
    <property type="evidence" value="ECO:0007669"/>
    <property type="project" value="TreeGrafter"/>
</dbReference>
<dbReference type="GO" id="GO:0044183">
    <property type="term" value="F:protein folding chaperone"/>
    <property type="evidence" value="ECO:0007669"/>
    <property type="project" value="TreeGrafter"/>
</dbReference>
<evidence type="ECO:0000259" key="1">
    <source>
        <dbReference type="Pfam" id="PF05697"/>
    </source>
</evidence>
<dbReference type="Gene3D" id="1.10.3120.10">
    <property type="entry name" value="Trigger factor, C-terminal domain"/>
    <property type="match status" value="1"/>
</dbReference>
<sequence length="458" mass="52760">MNVTATNHDDVSAKLTVTIDNADYKDKVEKQLHNYAKNAQVPGFRKGKVPMSMVRRQFEANAALEEINKLVSEAVNNYISENNLRLVGQPVPNPVEDFDYKKDQLSVEFEVGFEPNITIDLAKYEAPYFKVEASDKEINTSIENMQKRFAEQVPQEEIGEESFVNLEIQQVVEDDAEGEHHHAPKNATINAQTKEAFELVKGKKMDEVFRISKEELVNNEDLAKQLGFSKNEVDHLHHNELEIKIKDFYGLKDHELNQELFDKVYGEGNIASEEALREKVKSELDEYFQQNADVHFVNKILEQIVKTEEIQLPENFLVKHLMFTNQNVTSEQQAREILEREKDQLKYQIIEGKLMNDNEVKIDYSDVLEQAEQLVRNQMAMYGIHNLADEEVQKYAVEILKDQNQLQQISSEVAMAKLKDVILEKAKKNEKAISHDEFLEEIKNKVEDTADNAETSGN</sequence>
<proteinExistence type="predicted"/>
<reference evidence="2 3" key="1">
    <citation type="submission" date="2016-11" db="EMBL/GenBank/DDBJ databases">
        <authorList>
            <person name="Jaros S."/>
            <person name="Januszkiewicz K."/>
            <person name="Wedrychowicz H."/>
        </authorList>
    </citation>
    <scope>NUCLEOTIDE SEQUENCE [LARGE SCALE GENOMIC DNA]</scope>
    <source>
        <strain evidence="2 3">DSM 25479</strain>
    </source>
</reference>
<dbReference type="RefSeq" id="WP_073179845.1">
    <property type="nucleotide sequence ID" value="NZ_FQYI01000006.1"/>
</dbReference>
<dbReference type="InterPro" id="IPR027304">
    <property type="entry name" value="Trigger_fact/SurA_dom_sf"/>
</dbReference>
<dbReference type="Proteomes" id="UP000184335">
    <property type="component" value="Unassembled WGS sequence"/>
</dbReference>
<dbReference type="InterPro" id="IPR005215">
    <property type="entry name" value="Trig_fac"/>
</dbReference>
<accession>A0A1M6FA62</accession>
<dbReference type="InterPro" id="IPR037041">
    <property type="entry name" value="Trigger_fac_C_sf"/>
</dbReference>
<organism evidence="2 3">
    <name type="scientific">Cruoricaptor ignavus</name>
    <dbReference type="NCBI Taxonomy" id="1118202"/>
    <lineage>
        <taxon>Bacteria</taxon>
        <taxon>Pseudomonadati</taxon>
        <taxon>Bacteroidota</taxon>
        <taxon>Flavobacteriia</taxon>
        <taxon>Flavobacteriales</taxon>
        <taxon>Weeksellaceae</taxon>
        <taxon>Cruoricaptor</taxon>
    </lineage>
</organism>
<dbReference type="GO" id="GO:0043022">
    <property type="term" value="F:ribosome binding"/>
    <property type="evidence" value="ECO:0007669"/>
    <property type="project" value="TreeGrafter"/>
</dbReference>
<feature type="domain" description="Trigger factor ribosome-binding bacterial" evidence="1">
    <location>
        <begin position="1"/>
        <end position="145"/>
    </location>
</feature>
<dbReference type="OrthoDB" id="9767721at2"/>
<dbReference type="EMBL" id="FQYI01000006">
    <property type="protein sequence ID" value="SHI94634.1"/>
    <property type="molecule type" value="Genomic_DNA"/>
</dbReference>
<protein>
    <submittedName>
        <fullName evidence="2">Trigger factor</fullName>
    </submittedName>
</protein>
<keyword evidence="3" id="KW-1185">Reference proteome</keyword>
<gene>
    <name evidence="2" type="ORF">SAMN05443429_106160</name>
</gene>
<dbReference type="SUPFAM" id="SSF109998">
    <property type="entry name" value="Triger factor/SurA peptide-binding domain-like"/>
    <property type="match status" value="1"/>
</dbReference>
<evidence type="ECO:0000313" key="2">
    <source>
        <dbReference type="EMBL" id="SHI94634.1"/>
    </source>
</evidence>
<dbReference type="AlphaFoldDB" id="A0A1M6FA62"/>
<dbReference type="Pfam" id="PF05697">
    <property type="entry name" value="Trigger_N"/>
    <property type="match status" value="1"/>
</dbReference>
<dbReference type="Gene3D" id="3.30.70.1050">
    <property type="entry name" value="Trigger factor ribosome-binding domain"/>
    <property type="match status" value="1"/>
</dbReference>
<dbReference type="InterPro" id="IPR008881">
    <property type="entry name" value="Trigger_fac_ribosome-bd_bac"/>
</dbReference>